<comment type="caution">
    <text evidence="3">The sequence shown here is derived from an EMBL/GenBank/DDBJ whole genome shotgun (WGS) entry which is preliminary data.</text>
</comment>
<sequence>MDPPRSTHHPRPCSALHTLDVLQSDSTAPPSSSQDRRTRPGLFIQAQDEHCAPARVGELRTRREAEEELEALINDLEADTGHPIDRDVFQLDMPERESDGEDEVILIQTPAAQHARSSSEERKKSLSIFVSANEVSA</sequence>
<evidence type="ECO:0000256" key="2">
    <source>
        <dbReference type="SAM" id="MobiDB-lite"/>
    </source>
</evidence>
<dbReference type="AlphaFoldDB" id="A0AAN6GSF2"/>
<name>A0AAN6GSF2_9BASI</name>
<feature type="coiled-coil region" evidence="1">
    <location>
        <begin position="55"/>
        <end position="82"/>
    </location>
</feature>
<evidence type="ECO:0000313" key="4">
    <source>
        <dbReference type="Proteomes" id="UP001176517"/>
    </source>
</evidence>
<proteinExistence type="predicted"/>
<keyword evidence="4" id="KW-1185">Reference proteome</keyword>
<evidence type="ECO:0000313" key="3">
    <source>
        <dbReference type="EMBL" id="KAK0554964.1"/>
    </source>
</evidence>
<feature type="compositionally biased region" description="Polar residues" evidence="2">
    <location>
        <begin position="21"/>
        <end position="33"/>
    </location>
</feature>
<dbReference type="EMBL" id="JAPDMZ010000032">
    <property type="protein sequence ID" value="KAK0554964.1"/>
    <property type="molecule type" value="Genomic_DNA"/>
</dbReference>
<feature type="compositionally biased region" description="Polar residues" evidence="2">
    <location>
        <begin position="128"/>
        <end position="137"/>
    </location>
</feature>
<organism evidence="3 4">
    <name type="scientific">Tilletia horrida</name>
    <dbReference type="NCBI Taxonomy" id="155126"/>
    <lineage>
        <taxon>Eukaryota</taxon>
        <taxon>Fungi</taxon>
        <taxon>Dikarya</taxon>
        <taxon>Basidiomycota</taxon>
        <taxon>Ustilaginomycotina</taxon>
        <taxon>Exobasidiomycetes</taxon>
        <taxon>Tilletiales</taxon>
        <taxon>Tilletiaceae</taxon>
        <taxon>Tilletia</taxon>
    </lineage>
</organism>
<feature type="compositionally biased region" description="Basic residues" evidence="2">
    <location>
        <begin position="1"/>
        <end position="11"/>
    </location>
</feature>
<feature type="region of interest" description="Disordered" evidence="2">
    <location>
        <begin position="110"/>
        <end position="137"/>
    </location>
</feature>
<protein>
    <submittedName>
        <fullName evidence="3">Uncharacterized protein</fullName>
    </submittedName>
</protein>
<dbReference type="Proteomes" id="UP001176517">
    <property type="component" value="Unassembled WGS sequence"/>
</dbReference>
<feature type="region of interest" description="Disordered" evidence="2">
    <location>
        <begin position="1"/>
        <end position="40"/>
    </location>
</feature>
<reference evidence="3" key="1">
    <citation type="journal article" date="2023" name="PhytoFront">
        <title>Draft Genome Resources of Seven Strains of Tilletia horrida, Causal Agent of Kernel Smut of Rice.</title>
        <authorList>
            <person name="Khanal S."/>
            <person name="Antony Babu S."/>
            <person name="Zhou X.G."/>
        </authorList>
    </citation>
    <scope>NUCLEOTIDE SEQUENCE</scope>
    <source>
        <strain evidence="3">TX6</strain>
    </source>
</reference>
<evidence type="ECO:0000256" key="1">
    <source>
        <dbReference type="SAM" id="Coils"/>
    </source>
</evidence>
<gene>
    <name evidence="3" type="ORF">OC846_001915</name>
</gene>
<keyword evidence="1" id="KW-0175">Coiled coil</keyword>
<accession>A0AAN6GSF2</accession>